<dbReference type="InterPro" id="IPR010850">
    <property type="entry name" value="Neuroparsin"/>
</dbReference>
<reference evidence="2 3" key="1">
    <citation type="submission" date="2024-05" db="EMBL/GenBank/DDBJ databases">
        <authorList>
            <person name="Wallberg A."/>
        </authorList>
    </citation>
    <scope>NUCLEOTIDE SEQUENCE [LARGE SCALE GENOMIC DNA]</scope>
</reference>
<protein>
    <submittedName>
        <fullName evidence="2">Uncharacterized protein</fullName>
    </submittedName>
</protein>
<organism evidence="2 3">
    <name type="scientific">Meganyctiphanes norvegica</name>
    <name type="common">Northern krill</name>
    <name type="synonym">Thysanopoda norvegica</name>
    <dbReference type="NCBI Taxonomy" id="48144"/>
    <lineage>
        <taxon>Eukaryota</taxon>
        <taxon>Metazoa</taxon>
        <taxon>Ecdysozoa</taxon>
        <taxon>Arthropoda</taxon>
        <taxon>Crustacea</taxon>
        <taxon>Multicrustacea</taxon>
        <taxon>Malacostraca</taxon>
        <taxon>Eumalacostraca</taxon>
        <taxon>Eucarida</taxon>
        <taxon>Euphausiacea</taxon>
        <taxon>Euphausiidae</taxon>
        <taxon>Meganyctiphanes</taxon>
    </lineage>
</organism>
<feature type="signal peptide" evidence="1">
    <location>
        <begin position="1"/>
        <end position="30"/>
    </location>
</feature>
<comment type="caution">
    <text evidence="2">The sequence shown here is derived from an EMBL/GenBank/DDBJ whole genome shotgun (WGS) entry which is preliminary data.</text>
</comment>
<evidence type="ECO:0000256" key="1">
    <source>
        <dbReference type="SAM" id="SignalP"/>
    </source>
</evidence>
<keyword evidence="3" id="KW-1185">Reference proteome</keyword>
<gene>
    <name evidence="2" type="ORF">MNOR_LOCUS4163</name>
</gene>
<dbReference type="PROSITE" id="PS51257">
    <property type="entry name" value="PROKAR_LIPOPROTEIN"/>
    <property type="match status" value="1"/>
</dbReference>
<dbReference type="Gene3D" id="4.10.40.20">
    <property type="match status" value="1"/>
</dbReference>
<keyword evidence="1" id="KW-0732">Signal</keyword>
<sequence>MRNSSAIKATFSIMASLFFFSCLQFWETSGAPNCELEAGDPINIKNCKFGVALDWCRQQVCAKGPGESCGGRWRQHGTCGTGTYCECSRCTGCSPVTLECFYGQFC</sequence>
<dbReference type="Pfam" id="PF07327">
    <property type="entry name" value="Neuroparsin"/>
    <property type="match status" value="1"/>
</dbReference>
<name>A0AAV2PTU5_MEGNR</name>
<evidence type="ECO:0000313" key="3">
    <source>
        <dbReference type="Proteomes" id="UP001497623"/>
    </source>
</evidence>
<dbReference type="AlphaFoldDB" id="A0AAV2PTU5"/>
<accession>A0AAV2PTU5</accession>
<proteinExistence type="predicted"/>
<evidence type="ECO:0000313" key="2">
    <source>
        <dbReference type="EMBL" id="CAL4064586.1"/>
    </source>
</evidence>
<feature type="non-terminal residue" evidence="2">
    <location>
        <position position="106"/>
    </location>
</feature>
<dbReference type="EMBL" id="CAXKWB010001511">
    <property type="protein sequence ID" value="CAL4064586.1"/>
    <property type="molecule type" value="Genomic_DNA"/>
</dbReference>
<feature type="chain" id="PRO_5043539456" evidence="1">
    <location>
        <begin position="31"/>
        <end position="106"/>
    </location>
</feature>
<dbReference type="Proteomes" id="UP001497623">
    <property type="component" value="Unassembled WGS sequence"/>
</dbReference>